<evidence type="ECO:0000313" key="2">
    <source>
        <dbReference type="Proteomes" id="UP000309566"/>
    </source>
</evidence>
<proteinExistence type="predicted"/>
<organism evidence="1 2">
    <name type="scientific">Bacteroides caecimuris</name>
    <dbReference type="NCBI Taxonomy" id="1796613"/>
    <lineage>
        <taxon>Bacteria</taxon>
        <taxon>Pseudomonadati</taxon>
        <taxon>Bacteroidota</taxon>
        <taxon>Bacteroidia</taxon>
        <taxon>Bacteroidales</taxon>
        <taxon>Bacteroidaceae</taxon>
        <taxon>Bacteroides</taxon>
    </lineage>
</organism>
<dbReference type="EMBL" id="SRYX01000121">
    <property type="protein sequence ID" value="TGY25125.1"/>
    <property type="molecule type" value="Genomic_DNA"/>
</dbReference>
<comment type="caution">
    <text evidence="1">The sequence shown here is derived from an EMBL/GenBank/DDBJ whole genome shotgun (WGS) entry which is preliminary data.</text>
</comment>
<gene>
    <name evidence="1" type="ORF">E5353_17840</name>
</gene>
<dbReference type="RefSeq" id="WP_005847908.1">
    <property type="nucleotide sequence ID" value="NZ_SRYX01000121.1"/>
</dbReference>
<sequence>METVIVTTESAIEKIMERVLDKKLPKPPESDVEKTYSINQVARMMGRSHKKISDLVAAGVLKATADNRIFESSIKEYNNK</sequence>
<protein>
    <recommendedName>
        <fullName evidence="3">DNA-binding protein</fullName>
    </recommendedName>
</protein>
<name>A0A4S2CC92_9BACE</name>
<dbReference type="AlphaFoldDB" id="A0A4S2CC92"/>
<dbReference type="Proteomes" id="UP000309566">
    <property type="component" value="Unassembled WGS sequence"/>
</dbReference>
<evidence type="ECO:0000313" key="1">
    <source>
        <dbReference type="EMBL" id="TGY25125.1"/>
    </source>
</evidence>
<reference evidence="1 2" key="1">
    <citation type="submission" date="2019-04" db="EMBL/GenBank/DDBJ databases">
        <title>Microbes associate with the intestines of laboratory mice.</title>
        <authorList>
            <person name="Navarre W."/>
            <person name="Wong E."/>
            <person name="Huang K."/>
            <person name="Tropini C."/>
            <person name="Ng K."/>
            <person name="Yu B."/>
        </authorList>
    </citation>
    <scope>NUCLEOTIDE SEQUENCE [LARGE SCALE GENOMIC DNA]</scope>
    <source>
        <strain evidence="1 2">NM63_1-25</strain>
    </source>
</reference>
<evidence type="ECO:0008006" key="3">
    <source>
        <dbReference type="Google" id="ProtNLM"/>
    </source>
</evidence>
<accession>A0A4S2CC92</accession>